<evidence type="ECO:0000313" key="18">
    <source>
        <dbReference type="RefSeq" id="XP_021103132.1"/>
    </source>
</evidence>
<dbReference type="SMART" id="SM00645">
    <property type="entry name" value="Pept_C1"/>
    <property type="match status" value="1"/>
</dbReference>
<dbReference type="FunFam" id="3.90.70.10:FF:000079">
    <property type="entry name" value="Cathepsin O"/>
    <property type="match status" value="1"/>
</dbReference>
<dbReference type="Proteomes" id="UP000694906">
    <property type="component" value="Unplaced"/>
</dbReference>
<evidence type="ECO:0000256" key="8">
    <source>
        <dbReference type="ARBA" id="ARBA00023157"/>
    </source>
</evidence>
<dbReference type="InterPro" id="IPR025661">
    <property type="entry name" value="Pept_asp_AS"/>
</dbReference>
<dbReference type="CTD" id="1519"/>
<protein>
    <recommendedName>
        <fullName evidence="14">Cathepsin O</fullName>
        <ecNumber evidence="13">3.4.22.42</ecNumber>
    </recommendedName>
</protein>
<evidence type="ECO:0000256" key="11">
    <source>
        <dbReference type="ARBA" id="ARBA00051025"/>
    </source>
</evidence>
<evidence type="ECO:0000256" key="4">
    <source>
        <dbReference type="ARBA" id="ARBA00022729"/>
    </source>
</evidence>
<evidence type="ECO:0000256" key="13">
    <source>
        <dbReference type="ARBA" id="ARBA00066464"/>
    </source>
</evidence>
<keyword evidence="10" id="KW-0458">Lysosome</keyword>
<dbReference type="GeneID" id="101724540"/>
<dbReference type="GO" id="GO:0006508">
    <property type="term" value="P:proteolysis"/>
    <property type="evidence" value="ECO:0007669"/>
    <property type="project" value="UniProtKB-KW"/>
</dbReference>
<keyword evidence="5" id="KW-0378">Hydrolase</keyword>
<evidence type="ECO:0000259" key="16">
    <source>
        <dbReference type="SMART" id="SM00645"/>
    </source>
</evidence>
<dbReference type="CDD" id="cd02248">
    <property type="entry name" value="Peptidase_C1A"/>
    <property type="match status" value="1"/>
</dbReference>
<name>A0AAX6S577_HETGA</name>
<evidence type="ECO:0000256" key="2">
    <source>
        <dbReference type="ARBA" id="ARBA00008455"/>
    </source>
</evidence>
<dbReference type="PRINTS" id="PR00705">
    <property type="entry name" value="PAPAIN"/>
</dbReference>
<evidence type="ECO:0000256" key="15">
    <source>
        <dbReference type="SAM" id="MobiDB-lite"/>
    </source>
</evidence>
<keyword evidence="3" id="KW-0645">Protease</keyword>
<sequence>MKNEHFESVRDIEAAVTMPHVFIRTKSFPRIHLSCTQAPLDPKPLHQRSASVEALSKVDDQIVLSGEAREDQLRVCATVQEQVPKGPGVAVLSWRPPRQAPAAAGPHPAEQEWSPAPQPPPQHGGPSSGGGRVCTRVWALARGGERNREAPPPVLQGTEAKQGPVLQDKSALWPGGVRRGPASAARQRVQSETGNPSAQARAETPGGPAESGRGPRAAEGGRGRMQRSARWRWLWLLCCCLGRSDADAPARESRAAAFRESLNRHRYLNSLFPHENSTAFYGINQFSYLFPEEFKAIYLRSKPSRFPKYAAKVQASVPNTPLPLRFDWRNKHVVTQVRNQQMCGGCWAFSVVGAVESAWAIRGGPLEDLSAQQVIDCSYNNYGCNGGSPLSALSWLNKTRVKLVRDSEYPFKAQDGPCHYFSQSQPGLSIQGYSAYDFSGQEAEMARALLAHGPLVVIVDAVSWQDYLGGVIQHHCSSGRANHAVLITGFDRTDSTPYWIVRNSWGSSWGVGGYVYVKMGSNTCGIADSVSAVFV</sequence>
<accession>A0AAX6S577</accession>
<evidence type="ECO:0000256" key="10">
    <source>
        <dbReference type="ARBA" id="ARBA00023228"/>
    </source>
</evidence>
<dbReference type="InterPro" id="IPR039417">
    <property type="entry name" value="Peptidase_C1A_papain-like"/>
</dbReference>
<comment type="catalytic activity">
    <reaction evidence="11">
        <text>The recombinant human enzyme hydrolyzes synthetic endopeptidase substrates including Z-Phe-Arg-NHMec and Z-Arg-Arg-NHMec.</text>
        <dbReference type="EC" id="3.4.22.42"/>
    </reaction>
</comment>
<dbReference type="InterPro" id="IPR025660">
    <property type="entry name" value="Pept_his_AS"/>
</dbReference>
<feature type="domain" description="Peptidase C1A papain C-terminal" evidence="16">
    <location>
        <begin position="322"/>
        <end position="534"/>
    </location>
</feature>
<keyword evidence="17" id="KW-1185">Reference proteome</keyword>
<reference evidence="18" key="1">
    <citation type="submission" date="2025-08" db="UniProtKB">
        <authorList>
            <consortium name="RefSeq"/>
        </authorList>
    </citation>
    <scope>IDENTIFICATION</scope>
</reference>
<evidence type="ECO:0000256" key="9">
    <source>
        <dbReference type="ARBA" id="ARBA00023180"/>
    </source>
</evidence>
<evidence type="ECO:0000256" key="7">
    <source>
        <dbReference type="ARBA" id="ARBA00023145"/>
    </source>
</evidence>
<dbReference type="PANTHER" id="PTHR12411">
    <property type="entry name" value="CYSTEINE PROTEASE FAMILY C1-RELATED"/>
    <property type="match status" value="1"/>
</dbReference>
<comment type="similarity">
    <text evidence="2">Belongs to the peptidase C1 family.</text>
</comment>
<dbReference type="InterPro" id="IPR000668">
    <property type="entry name" value="Peptidase_C1A_C"/>
</dbReference>
<dbReference type="RefSeq" id="XP_021103132.1">
    <property type="nucleotide sequence ID" value="XM_021247473.1"/>
</dbReference>
<keyword evidence="6" id="KW-0788">Thiol protease</keyword>
<comment type="function">
    <text evidence="12">Proteolytic enzyme possibly involved in normal cellular protein degradation and turnover.</text>
</comment>
<dbReference type="PROSITE" id="PS00139">
    <property type="entry name" value="THIOL_PROTEASE_CYS"/>
    <property type="match status" value="1"/>
</dbReference>
<feature type="compositionally biased region" description="Low complexity" evidence="15">
    <location>
        <begin position="98"/>
        <end position="115"/>
    </location>
</feature>
<evidence type="ECO:0000256" key="12">
    <source>
        <dbReference type="ARBA" id="ARBA00053492"/>
    </source>
</evidence>
<dbReference type="Pfam" id="PF00112">
    <property type="entry name" value="Peptidase_C1"/>
    <property type="match status" value="1"/>
</dbReference>
<evidence type="ECO:0000256" key="3">
    <source>
        <dbReference type="ARBA" id="ARBA00022670"/>
    </source>
</evidence>
<dbReference type="EC" id="3.4.22.42" evidence="13"/>
<evidence type="ECO:0000256" key="6">
    <source>
        <dbReference type="ARBA" id="ARBA00022807"/>
    </source>
</evidence>
<dbReference type="GO" id="GO:0005764">
    <property type="term" value="C:lysosome"/>
    <property type="evidence" value="ECO:0007669"/>
    <property type="project" value="UniProtKB-SubCell"/>
</dbReference>
<organism evidence="17 18">
    <name type="scientific">Heterocephalus glaber</name>
    <name type="common">Naked mole rat</name>
    <dbReference type="NCBI Taxonomy" id="10181"/>
    <lineage>
        <taxon>Eukaryota</taxon>
        <taxon>Metazoa</taxon>
        <taxon>Chordata</taxon>
        <taxon>Craniata</taxon>
        <taxon>Vertebrata</taxon>
        <taxon>Euteleostomi</taxon>
        <taxon>Mammalia</taxon>
        <taxon>Eutheria</taxon>
        <taxon>Euarchontoglires</taxon>
        <taxon>Glires</taxon>
        <taxon>Rodentia</taxon>
        <taxon>Hystricomorpha</taxon>
        <taxon>Bathyergidae</taxon>
        <taxon>Heterocephalus</taxon>
    </lineage>
</organism>
<evidence type="ECO:0000256" key="1">
    <source>
        <dbReference type="ARBA" id="ARBA00004371"/>
    </source>
</evidence>
<feature type="compositionally biased region" description="Polar residues" evidence="15">
    <location>
        <begin position="188"/>
        <end position="198"/>
    </location>
</feature>
<keyword evidence="7" id="KW-0865">Zymogen</keyword>
<keyword evidence="4" id="KW-0732">Signal</keyword>
<dbReference type="InterPro" id="IPR000169">
    <property type="entry name" value="Pept_cys_AS"/>
</dbReference>
<feature type="region of interest" description="Disordered" evidence="15">
    <location>
        <begin position="98"/>
        <end position="223"/>
    </location>
</feature>
<dbReference type="PROSITE" id="PS00640">
    <property type="entry name" value="THIOL_PROTEASE_ASN"/>
    <property type="match status" value="1"/>
</dbReference>
<dbReference type="Gene3D" id="3.90.70.10">
    <property type="entry name" value="Cysteine proteinases"/>
    <property type="match status" value="1"/>
</dbReference>
<dbReference type="InterPro" id="IPR038765">
    <property type="entry name" value="Papain-like_cys_pep_sf"/>
</dbReference>
<dbReference type="AlphaFoldDB" id="A0AAX6S577"/>
<evidence type="ECO:0000313" key="17">
    <source>
        <dbReference type="Proteomes" id="UP000694906"/>
    </source>
</evidence>
<evidence type="ECO:0000256" key="14">
    <source>
        <dbReference type="ARBA" id="ARBA00072046"/>
    </source>
</evidence>
<gene>
    <name evidence="18" type="primary">Ctso</name>
</gene>
<comment type="subcellular location">
    <subcellularLocation>
        <location evidence="1">Lysosome</location>
    </subcellularLocation>
</comment>
<dbReference type="SUPFAM" id="SSF54001">
    <property type="entry name" value="Cysteine proteinases"/>
    <property type="match status" value="1"/>
</dbReference>
<dbReference type="InterPro" id="IPR013128">
    <property type="entry name" value="Peptidase_C1A"/>
</dbReference>
<evidence type="ECO:0000256" key="5">
    <source>
        <dbReference type="ARBA" id="ARBA00022801"/>
    </source>
</evidence>
<proteinExistence type="inferred from homology"/>
<dbReference type="GO" id="GO:0008234">
    <property type="term" value="F:cysteine-type peptidase activity"/>
    <property type="evidence" value="ECO:0007669"/>
    <property type="project" value="UniProtKB-KW"/>
</dbReference>
<keyword evidence="8" id="KW-1015">Disulfide bond</keyword>
<dbReference type="PROSITE" id="PS00639">
    <property type="entry name" value="THIOL_PROTEASE_HIS"/>
    <property type="match status" value="1"/>
</dbReference>
<keyword evidence="9" id="KW-0325">Glycoprotein</keyword>